<dbReference type="InterPro" id="IPR043504">
    <property type="entry name" value="Peptidase_S1_PA_chymotrypsin"/>
</dbReference>
<dbReference type="InterPro" id="IPR051333">
    <property type="entry name" value="CLIP_Serine_Protease"/>
</dbReference>
<feature type="compositionally biased region" description="Polar residues" evidence="1">
    <location>
        <begin position="354"/>
        <end position="370"/>
    </location>
</feature>
<proteinExistence type="predicted"/>
<keyword evidence="4" id="KW-1185">Reference proteome</keyword>
<accession>A0A9P0MPG2</accession>
<gene>
    <name evidence="3" type="ORF">NEZAVI_LOCUS7802</name>
</gene>
<dbReference type="PANTHER" id="PTHR24260">
    <property type="match status" value="1"/>
</dbReference>
<dbReference type="Gene3D" id="2.40.10.10">
    <property type="entry name" value="Trypsin-like serine proteases"/>
    <property type="match status" value="3"/>
</dbReference>
<evidence type="ECO:0000259" key="2">
    <source>
        <dbReference type="PROSITE" id="PS50240"/>
    </source>
</evidence>
<name>A0A9P0MPG2_NEZVI</name>
<dbReference type="GO" id="GO:0006508">
    <property type="term" value="P:proteolysis"/>
    <property type="evidence" value="ECO:0007669"/>
    <property type="project" value="InterPro"/>
</dbReference>
<dbReference type="Pfam" id="PF00089">
    <property type="entry name" value="Trypsin"/>
    <property type="match status" value="2"/>
</dbReference>
<dbReference type="GO" id="GO:0004252">
    <property type="term" value="F:serine-type endopeptidase activity"/>
    <property type="evidence" value="ECO:0007669"/>
    <property type="project" value="InterPro"/>
</dbReference>
<organism evidence="3 4">
    <name type="scientific">Nezara viridula</name>
    <name type="common">Southern green stink bug</name>
    <name type="synonym">Cimex viridulus</name>
    <dbReference type="NCBI Taxonomy" id="85310"/>
    <lineage>
        <taxon>Eukaryota</taxon>
        <taxon>Metazoa</taxon>
        <taxon>Ecdysozoa</taxon>
        <taxon>Arthropoda</taxon>
        <taxon>Hexapoda</taxon>
        <taxon>Insecta</taxon>
        <taxon>Pterygota</taxon>
        <taxon>Neoptera</taxon>
        <taxon>Paraneoptera</taxon>
        <taxon>Hemiptera</taxon>
        <taxon>Heteroptera</taxon>
        <taxon>Panheteroptera</taxon>
        <taxon>Pentatomomorpha</taxon>
        <taxon>Pentatomoidea</taxon>
        <taxon>Pentatomidae</taxon>
        <taxon>Pentatominae</taxon>
        <taxon>Nezara</taxon>
    </lineage>
</organism>
<evidence type="ECO:0000313" key="4">
    <source>
        <dbReference type="Proteomes" id="UP001152798"/>
    </source>
</evidence>
<dbReference type="PANTHER" id="PTHR24260:SF147">
    <property type="entry name" value="EG:BACR7A4.3 PROTEIN-RELATED"/>
    <property type="match status" value="1"/>
</dbReference>
<dbReference type="OrthoDB" id="6339452at2759"/>
<feature type="region of interest" description="Disordered" evidence="1">
    <location>
        <begin position="340"/>
        <end position="370"/>
    </location>
</feature>
<dbReference type="InterPro" id="IPR018114">
    <property type="entry name" value="TRYPSIN_HIS"/>
</dbReference>
<dbReference type="AlphaFoldDB" id="A0A9P0MPG2"/>
<dbReference type="SMART" id="SM00020">
    <property type="entry name" value="Tryp_SPc"/>
    <property type="match status" value="1"/>
</dbReference>
<dbReference type="PRINTS" id="PR00722">
    <property type="entry name" value="CHYMOTRYPSIN"/>
</dbReference>
<dbReference type="SUPFAM" id="SSF50494">
    <property type="entry name" value="Trypsin-like serine proteases"/>
    <property type="match status" value="1"/>
</dbReference>
<sequence length="399" mass="43928">MGRLNATCKHENLTGICKRKDSCQINLTSVKLEPCNGGDPSLVCCPLEEMAPPNMLVLTEQNVIINRPKRTPGEKANEMCKIYGKTAFKRVPSHSFFGPAEVEEINCKIPETLIKGGEDAGEDEFPHMVRLGNFVEDDLGEINWFCGGSLVSPEFVLSAAHCPLSNEVFTHPNYIAGSNENDIALFKLSTKLNITESSIRPICLDTQGSVFNAMTVTATGFGLNKELPIFILEYKGWVSRYISQRSFCLPFGHLPNRYSSEELLWNLVIRYSSRIGPPSEGDSGGPLQVRHSLPCMYTQIGVTSFGANCSLTTNLPVWELLTFIYYQPISQQVVTPATKMSDSEIDTSKAPTAKANNGGNPPSTQNSTEVSSFSGAYNQLLAFHKANPKVWFAHVEVVF</sequence>
<reference evidence="3" key="1">
    <citation type="submission" date="2022-01" db="EMBL/GenBank/DDBJ databases">
        <authorList>
            <person name="King R."/>
        </authorList>
    </citation>
    <scope>NUCLEOTIDE SEQUENCE</scope>
</reference>
<dbReference type="InterPro" id="IPR001254">
    <property type="entry name" value="Trypsin_dom"/>
</dbReference>
<evidence type="ECO:0000256" key="1">
    <source>
        <dbReference type="SAM" id="MobiDB-lite"/>
    </source>
</evidence>
<dbReference type="PROSITE" id="PS50240">
    <property type="entry name" value="TRYPSIN_DOM"/>
    <property type="match status" value="1"/>
</dbReference>
<dbReference type="Proteomes" id="UP001152798">
    <property type="component" value="Chromosome 4"/>
</dbReference>
<protein>
    <recommendedName>
        <fullName evidence="2">Peptidase S1 domain-containing protein</fullName>
    </recommendedName>
</protein>
<dbReference type="InterPro" id="IPR001314">
    <property type="entry name" value="Peptidase_S1A"/>
</dbReference>
<dbReference type="InterPro" id="IPR009003">
    <property type="entry name" value="Peptidase_S1_PA"/>
</dbReference>
<dbReference type="EMBL" id="OV725080">
    <property type="protein sequence ID" value="CAH1398081.1"/>
    <property type="molecule type" value="Genomic_DNA"/>
</dbReference>
<evidence type="ECO:0000313" key="3">
    <source>
        <dbReference type="EMBL" id="CAH1398081.1"/>
    </source>
</evidence>
<dbReference type="PROSITE" id="PS00134">
    <property type="entry name" value="TRYPSIN_HIS"/>
    <property type="match status" value="1"/>
</dbReference>
<feature type="domain" description="Peptidase S1" evidence="2">
    <location>
        <begin position="114"/>
        <end position="334"/>
    </location>
</feature>